<dbReference type="Pfam" id="PF00620">
    <property type="entry name" value="RhoGAP"/>
    <property type="match status" value="1"/>
</dbReference>
<dbReference type="Gene3D" id="1.10.555.10">
    <property type="entry name" value="Rho GTPase activation protein"/>
    <property type="match status" value="1"/>
</dbReference>
<dbReference type="EMBL" id="CM016762">
    <property type="protein sequence ID" value="TMS32143.1"/>
    <property type="molecule type" value="Genomic_DNA"/>
</dbReference>
<dbReference type="InterPro" id="IPR000198">
    <property type="entry name" value="RhoGAP_dom"/>
</dbReference>
<dbReference type="EMBL" id="AZBU02000001">
    <property type="protein sequence ID" value="TMS32143.1"/>
    <property type="molecule type" value="Genomic_DNA"/>
</dbReference>
<dbReference type="PROSITE" id="PS50191">
    <property type="entry name" value="CRAL_TRIO"/>
    <property type="match status" value="1"/>
</dbReference>
<proteinExistence type="predicted"/>
<keyword evidence="5" id="KW-1185">Reference proteome</keyword>
<feature type="compositionally biased region" description="Acidic residues" evidence="1">
    <location>
        <begin position="12"/>
        <end position="27"/>
    </location>
</feature>
<dbReference type="SMART" id="SM00516">
    <property type="entry name" value="SEC14"/>
    <property type="match status" value="1"/>
</dbReference>
<dbReference type="GO" id="GO:0005096">
    <property type="term" value="F:GTPase activator activity"/>
    <property type="evidence" value="ECO:0007669"/>
    <property type="project" value="TreeGrafter"/>
</dbReference>
<dbReference type="Pfam" id="PF13716">
    <property type="entry name" value="CRAL_TRIO_2"/>
    <property type="match status" value="1"/>
</dbReference>
<evidence type="ECO:0000313" key="5">
    <source>
        <dbReference type="Proteomes" id="UP000298663"/>
    </source>
</evidence>
<dbReference type="OrthoDB" id="19923at2759"/>
<feature type="domain" description="Rho-GAP" evidence="3">
    <location>
        <begin position="251"/>
        <end position="445"/>
    </location>
</feature>
<dbReference type="AlphaFoldDB" id="A0A4V6I6W4"/>
<dbReference type="STRING" id="34508.A0A4V6I6W4"/>
<dbReference type="InterPro" id="IPR008936">
    <property type="entry name" value="Rho_GTPase_activation_prot"/>
</dbReference>
<feature type="domain" description="CRAL-TRIO" evidence="2">
    <location>
        <begin position="69"/>
        <end position="225"/>
    </location>
</feature>
<evidence type="ECO:0000313" key="4">
    <source>
        <dbReference type="EMBL" id="TMS32143.1"/>
    </source>
</evidence>
<feature type="region of interest" description="Disordered" evidence="1">
    <location>
        <begin position="1"/>
        <end position="27"/>
    </location>
</feature>
<reference evidence="4 5" key="1">
    <citation type="journal article" date="2015" name="Genome Biol.">
        <title>Comparative genomics of Steinernema reveals deeply conserved gene regulatory networks.</title>
        <authorList>
            <person name="Dillman A.R."/>
            <person name="Macchietto M."/>
            <person name="Porter C.F."/>
            <person name="Rogers A."/>
            <person name="Williams B."/>
            <person name="Antoshechkin I."/>
            <person name="Lee M.M."/>
            <person name="Goodwin Z."/>
            <person name="Lu X."/>
            <person name="Lewis E.E."/>
            <person name="Goodrich-Blair H."/>
            <person name="Stock S.P."/>
            <person name="Adams B.J."/>
            <person name="Sternberg P.W."/>
            <person name="Mortazavi A."/>
        </authorList>
    </citation>
    <scope>NUCLEOTIDE SEQUENCE [LARGE SCALE GENOMIC DNA]</scope>
    <source>
        <strain evidence="4 5">ALL</strain>
    </source>
</reference>
<evidence type="ECO:0000256" key="1">
    <source>
        <dbReference type="SAM" id="MobiDB-lite"/>
    </source>
</evidence>
<dbReference type="GO" id="GO:0005737">
    <property type="term" value="C:cytoplasm"/>
    <property type="evidence" value="ECO:0007669"/>
    <property type="project" value="TreeGrafter"/>
</dbReference>
<comment type="caution">
    <text evidence="4">The sequence shown here is derived from an EMBL/GenBank/DDBJ whole genome shotgun (WGS) entry which is preliminary data.</text>
</comment>
<organism evidence="4 5">
    <name type="scientific">Steinernema carpocapsae</name>
    <name type="common">Entomopathogenic nematode</name>
    <dbReference type="NCBI Taxonomy" id="34508"/>
    <lineage>
        <taxon>Eukaryota</taxon>
        <taxon>Metazoa</taxon>
        <taxon>Ecdysozoa</taxon>
        <taxon>Nematoda</taxon>
        <taxon>Chromadorea</taxon>
        <taxon>Rhabditida</taxon>
        <taxon>Tylenchina</taxon>
        <taxon>Panagrolaimomorpha</taxon>
        <taxon>Strongyloidoidea</taxon>
        <taxon>Steinernematidae</taxon>
        <taxon>Steinernema</taxon>
    </lineage>
</organism>
<dbReference type="CDD" id="cd00170">
    <property type="entry name" value="SEC14"/>
    <property type="match status" value="1"/>
</dbReference>
<dbReference type="Proteomes" id="UP000298663">
    <property type="component" value="Chromosome X"/>
</dbReference>
<evidence type="ECO:0008006" key="6">
    <source>
        <dbReference type="Google" id="ProtNLM"/>
    </source>
</evidence>
<name>A0A4V6I6W4_STECR</name>
<dbReference type="InterPro" id="IPR036865">
    <property type="entry name" value="CRAL-TRIO_dom_sf"/>
</dbReference>
<dbReference type="SUPFAM" id="SSF52087">
    <property type="entry name" value="CRAL/TRIO domain"/>
    <property type="match status" value="1"/>
</dbReference>
<dbReference type="SUPFAM" id="SSF48350">
    <property type="entry name" value="GTPase activation domain, GAP"/>
    <property type="match status" value="1"/>
</dbReference>
<dbReference type="PANTHER" id="PTHR45808:SF2">
    <property type="entry name" value="RHO GTPASE-ACTIVATING PROTEIN 68F"/>
    <property type="match status" value="1"/>
</dbReference>
<sequence>MSSAPKPVGDGFDFEEPEDGFADDDLLSPDDGQINLMEASNEMNRSYLERDNFENEIGTVGSDDPFAEDFSVISQHSIVEVIADGDRVGRPIIVIFAYRFPSNKTFDHQKFLRFLRFTLDKVVDLDYTIVYFHYGLRSNNKPPLKWLIQAYQMLDRRYKKNLKRLYLVHPTRFIRFAWRVFQPLISMKFEKKVQYVNFLHELDAELRVEQLNLPQPIIDHDATLSFAANTPVFGSTTPSSAPPRPTQQFDVSLDFILNHNPNCDVPPLVTDLIAFLRVHGLEVEGIFRRSAGVATIRQLQARINLGETIDFAKEPQFNCNMQVAAIHAAVLLKTFLRSLGEPVITNRLYPVLISMIDVPKNEKSTAVQEFVRLLPPCNKVLLKTVVQFLTEVAKNSKVNLMNPNNLSVVFGPNLTWPTDQQVPVSQLNNLNNFCHKLIVDYNLIFEDP</sequence>
<dbReference type="PROSITE" id="PS50238">
    <property type="entry name" value="RHOGAP"/>
    <property type="match status" value="1"/>
</dbReference>
<gene>
    <name evidence="4" type="ORF">L596_000026</name>
</gene>
<dbReference type="PANTHER" id="PTHR45808">
    <property type="entry name" value="RHO GTPASE-ACTIVATING PROTEIN 68F"/>
    <property type="match status" value="1"/>
</dbReference>
<dbReference type="SMART" id="SM00324">
    <property type="entry name" value="RhoGAP"/>
    <property type="match status" value="1"/>
</dbReference>
<evidence type="ECO:0000259" key="3">
    <source>
        <dbReference type="PROSITE" id="PS50238"/>
    </source>
</evidence>
<dbReference type="Gene3D" id="3.40.525.10">
    <property type="entry name" value="CRAL-TRIO lipid binding domain"/>
    <property type="match status" value="1"/>
</dbReference>
<protein>
    <recommendedName>
        <fullName evidence="6">Rho-GAP domain-containing protein</fullName>
    </recommendedName>
</protein>
<dbReference type="InterPro" id="IPR001251">
    <property type="entry name" value="CRAL-TRIO_dom"/>
</dbReference>
<evidence type="ECO:0000259" key="2">
    <source>
        <dbReference type="PROSITE" id="PS50191"/>
    </source>
</evidence>
<reference evidence="4 5" key="2">
    <citation type="journal article" date="2019" name="G3 (Bethesda)">
        <title>Hybrid Assembly of the Genome of the Entomopathogenic Nematode Steinernema carpocapsae Identifies the X-Chromosome.</title>
        <authorList>
            <person name="Serra L."/>
            <person name="Macchietto M."/>
            <person name="Macias-Munoz A."/>
            <person name="McGill C.J."/>
            <person name="Rodriguez I.M."/>
            <person name="Rodriguez B."/>
            <person name="Murad R."/>
            <person name="Mortazavi A."/>
        </authorList>
    </citation>
    <scope>NUCLEOTIDE SEQUENCE [LARGE SCALE GENOMIC DNA]</scope>
    <source>
        <strain evidence="4 5">ALL</strain>
    </source>
</reference>
<accession>A0A4V6I6W4</accession>
<dbReference type="GO" id="GO:2001136">
    <property type="term" value="P:negative regulation of endocytic recycling"/>
    <property type="evidence" value="ECO:0007669"/>
    <property type="project" value="TreeGrafter"/>
</dbReference>
<dbReference type="GO" id="GO:0007264">
    <property type="term" value="P:small GTPase-mediated signal transduction"/>
    <property type="evidence" value="ECO:0007669"/>
    <property type="project" value="TreeGrafter"/>
</dbReference>